<feature type="transmembrane region" description="Helical" evidence="1">
    <location>
        <begin position="6"/>
        <end position="29"/>
    </location>
</feature>
<evidence type="ECO:0000313" key="3">
    <source>
        <dbReference type="Proteomes" id="UP000536442"/>
    </source>
</evidence>
<accession>A0A851HT98</accession>
<organism evidence="2 3">
    <name type="scientific">Marinobacter adhaerens</name>
    <dbReference type="NCBI Taxonomy" id="1033846"/>
    <lineage>
        <taxon>Bacteria</taxon>
        <taxon>Pseudomonadati</taxon>
        <taxon>Pseudomonadota</taxon>
        <taxon>Gammaproteobacteria</taxon>
        <taxon>Pseudomonadales</taxon>
        <taxon>Marinobacteraceae</taxon>
        <taxon>Marinobacter</taxon>
    </lineage>
</organism>
<proteinExistence type="predicted"/>
<sequence>MYMDVVVFAGVATVLLMVAFFAGVGFFIMRDHKAHGEKRVAIKEEAKEEAA</sequence>
<evidence type="ECO:0000256" key="1">
    <source>
        <dbReference type="SAM" id="Phobius"/>
    </source>
</evidence>
<comment type="caution">
    <text evidence="2">The sequence shown here is derived from an EMBL/GenBank/DDBJ whole genome shotgun (WGS) entry which is preliminary data.</text>
</comment>
<dbReference type="InterPro" id="IPR048085">
    <property type="entry name" value="Cyt_ox_CcoM-like"/>
</dbReference>
<dbReference type="NCBIfam" id="NF041600">
    <property type="entry name" value="cyt_ox_CcoM"/>
    <property type="match status" value="1"/>
</dbReference>
<keyword evidence="3" id="KW-1185">Reference proteome</keyword>
<reference evidence="2 3" key="1">
    <citation type="submission" date="2020-03" db="EMBL/GenBank/DDBJ databases">
        <title>Metagenomic, metatranscriptomic, and metabolomic analyses revealed the key microbes and metabolic features during the fermentation of ganjang, Korean traditional soy sauce.</title>
        <authorList>
            <person name="Chun B.H."/>
            <person name="Jeon C.O."/>
        </authorList>
    </citation>
    <scope>NUCLEOTIDE SEQUENCE [LARGE SCALE GENOMIC DNA]</scope>
    <source>
        <strain evidence="2 3">KG14</strain>
    </source>
</reference>
<gene>
    <name evidence="2" type="ORF">HLV39_04290</name>
</gene>
<keyword evidence="1" id="KW-1133">Transmembrane helix</keyword>
<evidence type="ECO:0000313" key="2">
    <source>
        <dbReference type="EMBL" id="NWN90716.1"/>
    </source>
</evidence>
<keyword evidence="1" id="KW-0472">Membrane</keyword>
<dbReference type="Proteomes" id="UP000536442">
    <property type="component" value="Unassembled WGS sequence"/>
</dbReference>
<keyword evidence="1" id="KW-0812">Transmembrane</keyword>
<protein>
    <submittedName>
        <fullName evidence="2">Uncharacterized protein</fullName>
    </submittedName>
</protein>
<dbReference type="EMBL" id="JABEVQ010000002">
    <property type="protein sequence ID" value="NWN90716.1"/>
    <property type="molecule type" value="Genomic_DNA"/>
</dbReference>
<dbReference type="AlphaFoldDB" id="A0A851HT98"/>
<name>A0A851HT98_9GAMM</name>